<dbReference type="GO" id="GO:0006813">
    <property type="term" value="P:potassium ion transport"/>
    <property type="evidence" value="ECO:0007669"/>
    <property type="project" value="UniProtKB-KW"/>
</dbReference>
<evidence type="ECO:0000256" key="5">
    <source>
        <dbReference type="ARBA" id="ARBA00022958"/>
    </source>
</evidence>
<evidence type="ECO:0000256" key="8">
    <source>
        <dbReference type="ARBA" id="ARBA00023136"/>
    </source>
</evidence>
<keyword evidence="4 10" id="KW-0812">Transmembrane</keyword>
<feature type="transmembrane region" description="Helical" evidence="10">
    <location>
        <begin position="422"/>
        <end position="444"/>
    </location>
</feature>
<comment type="similarity">
    <text evidence="9">Belongs to the monovalent cation:proton antiporter 2 (CPA2) transporter (TC 2.A.37) family. CHX (TC 2.A.37.4) subfamily.</text>
</comment>
<evidence type="ECO:0000256" key="9">
    <source>
        <dbReference type="ARBA" id="ARBA00038341"/>
    </source>
</evidence>
<feature type="transmembrane region" description="Helical" evidence="10">
    <location>
        <begin position="144"/>
        <end position="167"/>
    </location>
</feature>
<feature type="domain" description="Cation/H+ exchanger transmembrane" evidence="11">
    <location>
        <begin position="65"/>
        <end position="439"/>
    </location>
</feature>
<dbReference type="AlphaFoldDB" id="A0A2P5E0L9"/>
<keyword evidence="7" id="KW-0406">Ion transport</keyword>
<dbReference type="Pfam" id="PF23259">
    <property type="entry name" value="CHX17_C"/>
    <property type="match status" value="1"/>
</dbReference>
<gene>
    <name evidence="13" type="ORF">PanWU01x14_016010</name>
</gene>
<accession>A0A2P5E0L9</accession>
<feature type="transmembrane region" description="Helical" evidence="10">
    <location>
        <begin position="46"/>
        <end position="67"/>
    </location>
</feature>
<keyword evidence="13" id="KW-0239">DNA-directed DNA polymerase</keyword>
<evidence type="ECO:0000313" key="13">
    <source>
        <dbReference type="EMBL" id="PON79100.1"/>
    </source>
</evidence>
<dbReference type="OrthoDB" id="1612738at2759"/>
<dbReference type="PANTHER" id="PTHR32468">
    <property type="entry name" value="CATION/H + ANTIPORTER"/>
    <property type="match status" value="1"/>
</dbReference>
<keyword evidence="3" id="KW-0633">Potassium transport</keyword>
<dbReference type="GO" id="GO:0016020">
    <property type="term" value="C:membrane"/>
    <property type="evidence" value="ECO:0007669"/>
    <property type="project" value="UniProtKB-SubCell"/>
</dbReference>
<evidence type="ECO:0000256" key="6">
    <source>
        <dbReference type="ARBA" id="ARBA00022989"/>
    </source>
</evidence>
<feature type="transmembrane region" description="Helical" evidence="10">
    <location>
        <begin position="79"/>
        <end position="95"/>
    </location>
</feature>
<proteinExistence type="inferred from homology"/>
<dbReference type="PANTHER" id="PTHR32468:SF108">
    <property type="entry name" value="CATION_H(+) ANTIPORTER 15-LIKE"/>
    <property type="match status" value="1"/>
</dbReference>
<keyword evidence="5" id="KW-0630">Potassium</keyword>
<dbReference type="InterPro" id="IPR050794">
    <property type="entry name" value="CPA2_transporter"/>
</dbReference>
<comment type="caution">
    <text evidence="13">The sequence shown here is derived from an EMBL/GenBank/DDBJ whole genome shotgun (WGS) entry which is preliminary data.</text>
</comment>
<reference evidence="14" key="1">
    <citation type="submission" date="2016-06" db="EMBL/GenBank/DDBJ databases">
        <title>Parallel loss of symbiosis genes in relatives of nitrogen-fixing non-legume Parasponia.</title>
        <authorList>
            <person name="Van Velzen R."/>
            <person name="Holmer R."/>
            <person name="Bu F."/>
            <person name="Rutten L."/>
            <person name="Van Zeijl A."/>
            <person name="Liu W."/>
            <person name="Santuari L."/>
            <person name="Cao Q."/>
            <person name="Sharma T."/>
            <person name="Shen D."/>
            <person name="Roswanjaya Y."/>
            <person name="Wardhani T."/>
            <person name="Kalhor M.S."/>
            <person name="Jansen J."/>
            <person name="Van den Hoogen J."/>
            <person name="Gungor B."/>
            <person name="Hartog M."/>
            <person name="Hontelez J."/>
            <person name="Verver J."/>
            <person name="Yang W.-C."/>
            <person name="Schijlen E."/>
            <person name="Repin R."/>
            <person name="Schilthuizen M."/>
            <person name="Schranz E."/>
            <person name="Heidstra R."/>
            <person name="Miyata K."/>
            <person name="Fedorova E."/>
            <person name="Kohlen W."/>
            <person name="Bisseling T."/>
            <person name="Smit S."/>
            <person name="Geurts R."/>
        </authorList>
    </citation>
    <scope>NUCLEOTIDE SEQUENCE [LARGE SCALE GENOMIC DNA]</scope>
    <source>
        <strain evidence="14">cv. WU1-14</strain>
    </source>
</reference>
<evidence type="ECO:0000256" key="10">
    <source>
        <dbReference type="SAM" id="Phobius"/>
    </source>
</evidence>
<keyword evidence="13" id="KW-0548">Nucleotidyltransferase</keyword>
<dbReference type="GO" id="GO:1902600">
    <property type="term" value="P:proton transmembrane transport"/>
    <property type="evidence" value="ECO:0007669"/>
    <property type="project" value="InterPro"/>
</dbReference>
<dbReference type="InterPro" id="IPR057290">
    <property type="entry name" value="CHX17_C"/>
</dbReference>
<evidence type="ECO:0000256" key="7">
    <source>
        <dbReference type="ARBA" id="ARBA00023065"/>
    </source>
</evidence>
<dbReference type="GO" id="GO:0006885">
    <property type="term" value="P:regulation of pH"/>
    <property type="evidence" value="ECO:0007669"/>
    <property type="project" value="TreeGrafter"/>
</dbReference>
<comment type="subcellular location">
    <subcellularLocation>
        <location evidence="1">Membrane</location>
        <topology evidence="1">Multi-pass membrane protein</topology>
    </subcellularLocation>
</comment>
<evidence type="ECO:0000259" key="11">
    <source>
        <dbReference type="Pfam" id="PF00999"/>
    </source>
</evidence>
<dbReference type="GO" id="GO:0015297">
    <property type="term" value="F:antiporter activity"/>
    <property type="evidence" value="ECO:0007669"/>
    <property type="project" value="InterPro"/>
</dbReference>
<feature type="transmembrane region" description="Helical" evidence="10">
    <location>
        <begin position="179"/>
        <end position="199"/>
    </location>
</feature>
<dbReference type="EMBL" id="JXTB01000006">
    <property type="protein sequence ID" value="PON79100.1"/>
    <property type="molecule type" value="Genomic_DNA"/>
</dbReference>
<evidence type="ECO:0000313" key="14">
    <source>
        <dbReference type="Proteomes" id="UP000237105"/>
    </source>
</evidence>
<evidence type="ECO:0000256" key="4">
    <source>
        <dbReference type="ARBA" id="ARBA00022692"/>
    </source>
</evidence>
<sequence length="812" mass="90734">MAALSSTNSSYVPGNTSFGIRGALIMCVREDKTLMYRGVWYGDNPFSFAFPTVMAKIILVTVISRALYWFLRPIKQPRLVCYVLGGIILGPSFLGRNPDVKSKFNQPRENELLRTLAIIGGIYSVFLVGVKMDTALIVRSARNAWRIGVSGFLLALTVTTSLTFSLVGHFPGILVRGPFVFYVPLALSYSFFPVVAHALEELDLMNSELGQLAMSCAMLNDLIYWFFLGLSVAFKQEKMSQSVQALFAFITFMIFTFTVIRRRILSIIRNTPFGKPVNEIYIVMVLVGVLVMAFISDFIGATSILGSLLLGLVIPAGPPLGSTIVQKTECFVSEFLMPLFFVHVGYSTDLKSIHNWQMFTKFQIVIVLGYFSKFFGTLLASSSCNIRFKSALMLSLIMNVKGILELIQFHRWKTNHYIDEQTYTQLVLSTLGVTMIVMPLISFLSTTQARFDLSCQHRGLRTLRSMARNSEFRILCCIHNEESVHGIITLLEASNPSESSSICAYVVQTSELIGLAAPLLVPYDKKRRQLKLAFSASTDHIIHAFENYARNSRGPVMILPFIMVASYKTMHESLCRLAQDKFIPLIILPFHLNHRYSIGSSISAALRQFNANVQAHAPCTVGILVDRGFSCGMSSDHFTYHVAMIFIGGPDDREALAYATRMSDHHLAVTVTVVRIVLQRTKESPFQEEEREMALDESSLEEFKLKNIGSPAAVWKEILVDDVVEMMNAIRSIEGHYDLVLVGRRGSWEVAMGEEEMSDFVENEELGVIGDMLASSDFCGGKVSVLVMQHYREGIRTVRTSSNESCTDKVGL</sequence>
<evidence type="ECO:0000256" key="2">
    <source>
        <dbReference type="ARBA" id="ARBA00022448"/>
    </source>
</evidence>
<evidence type="ECO:0000256" key="1">
    <source>
        <dbReference type="ARBA" id="ARBA00004141"/>
    </source>
</evidence>
<dbReference type="InterPro" id="IPR038770">
    <property type="entry name" value="Na+/solute_symporter_sf"/>
</dbReference>
<feature type="domain" description="Cation/H(+) antiporter C-terminal" evidence="12">
    <location>
        <begin position="641"/>
        <end position="792"/>
    </location>
</feature>
<organism evidence="13 14">
    <name type="scientific">Parasponia andersonii</name>
    <name type="common">Sponia andersonii</name>
    <dbReference type="NCBI Taxonomy" id="3476"/>
    <lineage>
        <taxon>Eukaryota</taxon>
        <taxon>Viridiplantae</taxon>
        <taxon>Streptophyta</taxon>
        <taxon>Embryophyta</taxon>
        <taxon>Tracheophyta</taxon>
        <taxon>Spermatophyta</taxon>
        <taxon>Magnoliopsida</taxon>
        <taxon>eudicotyledons</taxon>
        <taxon>Gunneridae</taxon>
        <taxon>Pentapetalae</taxon>
        <taxon>rosids</taxon>
        <taxon>fabids</taxon>
        <taxon>Rosales</taxon>
        <taxon>Cannabaceae</taxon>
        <taxon>Parasponia</taxon>
    </lineage>
</organism>
<feature type="transmembrane region" description="Helical" evidence="10">
    <location>
        <begin position="362"/>
        <end position="380"/>
    </location>
</feature>
<name>A0A2P5E0L9_PARAD</name>
<dbReference type="Pfam" id="PF00999">
    <property type="entry name" value="Na_H_Exchanger"/>
    <property type="match status" value="1"/>
</dbReference>
<dbReference type="GO" id="GO:0003887">
    <property type="term" value="F:DNA-directed DNA polymerase activity"/>
    <property type="evidence" value="ECO:0007669"/>
    <property type="project" value="UniProtKB-KW"/>
</dbReference>
<keyword evidence="8 10" id="KW-0472">Membrane</keyword>
<dbReference type="GO" id="GO:0012505">
    <property type="term" value="C:endomembrane system"/>
    <property type="evidence" value="ECO:0007669"/>
    <property type="project" value="TreeGrafter"/>
</dbReference>
<evidence type="ECO:0000259" key="12">
    <source>
        <dbReference type="Pfam" id="PF23259"/>
    </source>
</evidence>
<dbReference type="Proteomes" id="UP000237105">
    <property type="component" value="Unassembled WGS sequence"/>
</dbReference>
<protein>
    <submittedName>
        <fullName evidence="13">DNA-directed DNA polymerase</fullName>
    </submittedName>
</protein>
<feature type="transmembrane region" description="Helical" evidence="10">
    <location>
        <begin position="211"/>
        <end position="230"/>
    </location>
</feature>
<keyword evidence="14" id="KW-1185">Reference proteome</keyword>
<keyword evidence="6 10" id="KW-1133">Transmembrane helix</keyword>
<dbReference type="Gene3D" id="1.20.1530.20">
    <property type="match status" value="1"/>
</dbReference>
<dbReference type="InterPro" id="IPR006153">
    <property type="entry name" value="Cation/H_exchanger_TM"/>
</dbReference>
<keyword evidence="13" id="KW-0808">Transferase</keyword>
<feature type="transmembrane region" description="Helical" evidence="10">
    <location>
        <begin position="242"/>
        <end position="260"/>
    </location>
</feature>
<keyword evidence="2" id="KW-0813">Transport</keyword>
<feature type="transmembrane region" description="Helical" evidence="10">
    <location>
        <begin position="281"/>
        <end position="314"/>
    </location>
</feature>
<feature type="transmembrane region" description="Helical" evidence="10">
    <location>
        <begin position="115"/>
        <end position="132"/>
    </location>
</feature>
<evidence type="ECO:0000256" key="3">
    <source>
        <dbReference type="ARBA" id="ARBA00022538"/>
    </source>
</evidence>